<proteinExistence type="predicted"/>
<evidence type="ECO:0000313" key="2">
    <source>
        <dbReference type="EMBL" id="SDK35611.1"/>
    </source>
</evidence>
<dbReference type="RefSeq" id="WP_084335490.1">
    <property type="nucleotide sequence ID" value="NZ_FNFD01000006.1"/>
</dbReference>
<dbReference type="SUPFAM" id="SSF55729">
    <property type="entry name" value="Acyl-CoA N-acyltransferases (Nat)"/>
    <property type="match status" value="1"/>
</dbReference>
<dbReference type="PANTHER" id="PTHR43792:SF1">
    <property type="entry name" value="N-ACETYLTRANSFERASE DOMAIN-CONTAINING PROTEIN"/>
    <property type="match status" value="1"/>
</dbReference>
<dbReference type="GO" id="GO:0016747">
    <property type="term" value="F:acyltransferase activity, transferring groups other than amino-acyl groups"/>
    <property type="evidence" value="ECO:0007669"/>
    <property type="project" value="InterPro"/>
</dbReference>
<dbReference type="InterPro" id="IPR016181">
    <property type="entry name" value="Acyl_CoA_acyltransferase"/>
</dbReference>
<keyword evidence="3" id="KW-1185">Reference proteome</keyword>
<organism evidence="2 3">
    <name type="scientific">Pseudomonas indica</name>
    <dbReference type="NCBI Taxonomy" id="137658"/>
    <lineage>
        <taxon>Bacteria</taxon>
        <taxon>Pseudomonadati</taxon>
        <taxon>Pseudomonadota</taxon>
        <taxon>Gammaproteobacteria</taxon>
        <taxon>Pseudomonadales</taxon>
        <taxon>Pseudomonadaceae</taxon>
        <taxon>Pseudomonas</taxon>
    </lineage>
</organism>
<dbReference type="EMBL" id="FNFD01000006">
    <property type="protein sequence ID" value="SDK35611.1"/>
    <property type="molecule type" value="Genomic_DNA"/>
</dbReference>
<dbReference type="InterPro" id="IPR000182">
    <property type="entry name" value="GNAT_dom"/>
</dbReference>
<feature type="domain" description="N-acetyltransferase" evidence="1">
    <location>
        <begin position="12"/>
        <end position="181"/>
    </location>
</feature>
<reference evidence="2 3" key="1">
    <citation type="submission" date="2016-10" db="EMBL/GenBank/DDBJ databases">
        <authorList>
            <person name="de Groot N.N."/>
        </authorList>
    </citation>
    <scope>NUCLEOTIDE SEQUENCE [LARGE SCALE GENOMIC DNA]</scope>
    <source>
        <strain evidence="2 3">JCM 21544</strain>
    </source>
</reference>
<dbReference type="Proteomes" id="UP000198706">
    <property type="component" value="Unassembled WGS sequence"/>
</dbReference>
<dbReference type="STRING" id="137658.SAMN05216186_106175"/>
<dbReference type="PANTHER" id="PTHR43792">
    <property type="entry name" value="GNAT FAMILY, PUTATIVE (AFU_ORTHOLOGUE AFUA_3G00765)-RELATED-RELATED"/>
    <property type="match status" value="1"/>
</dbReference>
<dbReference type="AlphaFoldDB" id="A0A1G9B7V4"/>
<accession>A0A1G9B7V4</accession>
<evidence type="ECO:0000313" key="3">
    <source>
        <dbReference type="Proteomes" id="UP000198706"/>
    </source>
</evidence>
<keyword evidence="2" id="KW-0808">Transferase</keyword>
<gene>
    <name evidence="2" type="ORF">SAMN05216186_106175</name>
</gene>
<dbReference type="Gene3D" id="3.40.630.30">
    <property type="match status" value="1"/>
</dbReference>
<dbReference type="PROSITE" id="PS51186">
    <property type="entry name" value="GNAT"/>
    <property type="match status" value="1"/>
</dbReference>
<dbReference type="Pfam" id="PF13302">
    <property type="entry name" value="Acetyltransf_3"/>
    <property type="match status" value="1"/>
</dbReference>
<evidence type="ECO:0000259" key="1">
    <source>
        <dbReference type="PROSITE" id="PS51186"/>
    </source>
</evidence>
<name>A0A1G9B7V4_9PSED</name>
<dbReference type="InterPro" id="IPR051531">
    <property type="entry name" value="N-acetyltransferase"/>
</dbReference>
<sequence>MADILTLETPRLRLRTWCDEDLAVLAAISADPEVMRHFPAPLDRDEAAAMLRRIRDHFAAHGFGLWALERKDEGQLIGFTGLGWTGFDAHFTPAVEIGWRLARDQWGQGFAREAALAALAAGFERLGFAEIASFTALSNRRSQRVMQAIGMHRDPADDFDHPKLAEGHPLRRHLLYRLRLDEWRERCP</sequence>
<protein>
    <submittedName>
        <fullName evidence="2">Protein N-acetyltransferase, RimJ/RimL family</fullName>
    </submittedName>
</protein>